<comment type="caution">
    <text evidence="2">The sequence shown here is derived from an EMBL/GenBank/DDBJ whole genome shotgun (WGS) entry which is preliminary data.</text>
</comment>
<proteinExistence type="predicted"/>
<evidence type="ECO:0000256" key="1">
    <source>
        <dbReference type="SAM" id="Phobius"/>
    </source>
</evidence>
<sequence>MKDREMDVSARRRNFILGVLIALSQFFTMLGQALPIARGQGSSARWFFAVASGCLMLVGILLAVKNRKQRTH</sequence>
<evidence type="ECO:0000313" key="2">
    <source>
        <dbReference type="EMBL" id="MFC6397011.1"/>
    </source>
</evidence>
<dbReference type="RefSeq" id="WP_343884789.1">
    <property type="nucleotide sequence ID" value="NZ_BAAAKI010000003.1"/>
</dbReference>
<keyword evidence="3" id="KW-1185">Reference proteome</keyword>
<gene>
    <name evidence="2" type="ORF">ACFP57_08465</name>
</gene>
<accession>A0ABW1X1J3</accession>
<reference evidence="3" key="1">
    <citation type="journal article" date="2019" name="Int. J. Syst. Evol. Microbiol.">
        <title>The Global Catalogue of Microorganisms (GCM) 10K type strain sequencing project: providing services to taxonomists for standard genome sequencing and annotation.</title>
        <authorList>
            <consortium name="The Broad Institute Genomics Platform"/>
            <consortium name="The Broad Institute Genome Sequencing Center for Infectious Disease"/>
            <person name="Wu L."/>
            <person name="Ma J."/>
        </authorList>
    </citation>
    <scope>NUCLEOTIDE SEQUENCE [LARGE SCALE GENOMIC DNA]</scope>
    <source>
        <strain evidence="3">CGMCC 1.15277</strain>
    </source>
</reference>
<dbReference type="Proteomes" id="UP001596266">
    <property type="component" value="Unassembled WGS sequence"/>
</dbReference>
<name>A0ABW1X1J3_9ACTN</name>
<keyword evidence="1" id="KW-1133">Transmembrane helix</keyword>
<protein>
    <recommendedName>
        <fullName evidence="4">LPXTG cell wall anchor domain-containing protein</fullName>
    </recommendedName>
</protein>
<organism evidence="2 3">
    <name type="scientific">Luteococcus sanguinis</name>
    <dbReference type="NCBI Taxonomy" id="174038"/>
    <lineage>
        <taxon>Bacteria</taxon>
        <taxon>Bacillati</taxon>
        <taxon>Actinomycetota</taxon>
        <taxon>Actinomycetes</taxon>
        <taxon>Propionibacteriales</taxon>
        <taxon>Propionibacteriaceae</taxon>
        <taxon>Luteococcus</taxon>
    </lineage>
</organism>
<evidence type="ECO:0000313" key="3">
    <source>
        <dbReference type="Proteomes" id="UP001596266"/>
    </source>
</evidence>
<evidence type="ECO:0008006" key="4">
    <source>
        <dbReference type="Google" id="ProtNLM"/>
    </source>
</evidence>
<keyword evidence="1" id="KW-0812">Transmembrane</keyword>
<dbReference type="EMBL" id="JBHSUA010000018">
    <property type="protein sequence ID" value="MFC6397011.1"/>
    <property type="molecule type" value="Genomic_DNA"/>
</dbReference>
<feature type="transmembrane region" description="Helical" evidence="1">
    <location>
        <begin position="43"/>
        <end position="64"/>
    </location>
</feature>
<keyword evidence="1" id="KW-0472">Membrane</keyword>